<organism evidence="2 3">
    <name type="scientific">Solanum tuberosum</name>
    <name type="common">Potato</name>
    <dbReference type="NCBI Taxonomy" id="4113"/>
    <lineage>
        <taxon>Eukaryota</taxon>
        <taxon>Viridiplantae</taxon>
        <taxon>Streptophyta</taxon>
        <taxon>Embryophyta</taxon>
        <taxon>Tracheophyta</taxon>
        <taxon>Spermatophyta</taxon>
        <taxon>Magnoliopsida</taxon>
        <taxon>eudicotyledons</taxon>
        <taxon>Gunneridae</taxon>
        <taxon>Pentapetalae</taxon>
        <taxon>asterids</taxon>
        <taxon>lamiids</taxon>
        <taxon>Solanales</taxon>
        <taxon>Solanaceae</taxon>
        <taxon>Solanoideae</taxon>
        <taxon>Solaneae</taxon>
        <taxon>Solanum</taxon>
    </lineage>
</organism>
<dbReference type="Proteomes" id="UP000011115">
    <property type="component" value="Unassembled WGS sequence"/>
</dbReference>
<feature type="region of interest" description="Disordered" evidence="1">
    <location>
        <begin position="1"/>
        <end position="22"/>
    </location>
</feature>
<evidence type="ECO:0000256" key="1">
    <source>
        <dbReference type="SAM" id="MobiDB-lite"/>
    </source>
</evidence>
<dbReference type="Gramene" id="PGSC0003DMT400071854">
    <property type="protein sequence ID" value="PGSC0003DMT400071854"/>
    <property type="gene ID" value="PGSC0003DMG400027956"/>
</dbReference>
<proteinExistence type="predicted"/>
<sequence length="104" mass="12580">MYKIPNKSSHKTEAGSTETNQLKLRKLDQQHTEHYRKHKLSKQHIEDYRKRKTIEATQRKRKFYLLWSSKQELQRQGFRSLFSGFQFKVKTEGPKDEKVLNSKK</sequence>
<accession>M1CPE7</accession>
<protein>
    <submittedName>
        <fullName evidence="2">Uncharacterized protein</fullName>
    </submittedName>
</protein>
<dbReference type="PaxDb" id="4113-PGSC0003DMT400071854"/>
<reference evidence="3" key="1">
    <citation type="journal article" date="2011" name="Nature">
        <title>Genome sequence and analysis of the tuber crop potato.</title>
        <authorList>
            <consortium name="The Potato Genome Sequencing Consortium"/>
        </authorList>
    </citation>
    <scope>NUCLEOTIDE SEQUENCE [LARGE SCALE GENOMIC DNA]</scope>
    <source>
        <strain evidence="3">cv. DM1-3 516 R44</strain>
    </source>
</reference>
<dbReference type="AlphaFoldDB" id="M1CPE7"/>
<reference evidence="2" key="2">
    <citation type="submission" date="2015-06" db="UniProtKB">
        <authorList>
            <consortium name="EnsemblPlants"/>
        </authorList>
    </citation>
    <scope>IDENTIFICATION</scope>
    <source>
        <strain evidence="2">DM1-3 516 R44</strain>
    </source>
</reference>
<evidence type="ECO:0000313" key="3">
    <source>
        <dbReference type="Proteomes" id="UP000011115"/>
    </source>
</evidence>
<dbReference type="HOGENOM" id="CLU_2254974_0_0_1"/>
<name>M1CPE7_SOLTU</name>
<dbReference type="EnsemblPlants" id="PGSC0003DMT400071854">
    <property type="protein sequence ID" value="PGSC0003DMT400071854"/>
    <property type="gene ID" value="PGSC0003DMG400027956"/>
</dbReference>
<dbReference type="InParanoid" id="M1CPE7"/>
<keyword evidence="3" id="KW-1185">Reference proteome</keyword>
<evidence type="ECO:0000313" key="2">
    <source>
        <dbReference type="EnsemblPlants" id="PGSC0003DMT400071854"/>
    </source>
</evidence>